<evidence type="ECO:0000313" key="3">
    <source>
        <dbReference type="Proteomes" id="UP001303046"/>
    </source>
</evidence>
<organism evidence="2 3">
    <name type="scientific">Necator americanus</name>
    <name type="common">Human hookworm</name>
    <dbReference type="NCBI Taxonomy" id="51031"/>
    <lineage>
        <taxon>Eukaryota</taxon>
        <taxon>Metazoa</taxon>
        <taxon>Ecdysozoa</taxon>
        <taxon>Nematoda</taxon>
        <taxon>Chromadorea</taxon>
        <taxon>Rhabditida</taxon>
        <taxon>Rhabditina</taxon>
        <taxon>Rhabditomorpha</taxon>
        <taxon>Strongyloidea</taxon>
        <taxon>Ancylostomatidae</taxon>
        <taxon>Bunostominae</taxon>
        <taxon>Necator</taxon>
    </lineage>
</organism>
<dbReference type="InterPro" id="IPR000477">
    <property type="entry name" value="RT_dom"/>
</dbReference>
<reference evidence="2 3" key="1">
    <citation type="submission" date="2023-08" db="EMBL/GenBank/DDBJ databases">
        <title>A Necator americanus chromosomal reference genome.</title>
        <authorList>
            <person name="Ilik V."/>
            <person name="Petrzelkova K.J."/>
            <person name="Pardy F."/>
            <person name="Fuh T."/>
            <person name="Niatou-Singa F.S."/>
            <person name="Gouil Q."/>
            <person name="Baker L."/>
            <person name="Ritchie M.E."/>
            <person name="Jex A.R."/>
            <person name="Gazzola D."/>
            <person name="Li H."/>
            <person name="Toshio Fujiwara R."/>
            <person name="Zhan B."/>
            <person name="Aroian R.V."/>
            <person name="Pafco B."/>
            <person name="Schwarz E.M."/>
        </authorList>
    </citation>
    <scope>NUCLEOTIDE SEQUENCE [LARGE SCALE GENOMIC DNA]</scope>
    <source>
        <strain evidence="2 3">Aroian</strain>
        <tissue evidence="2">Whole animal</tissue>
    </source>
</reference>
<dbReference type="InterPro" id="IPR043502">
    <property type="entry name" value="DNA/RNA_pol_sf"/>
</dbReference>
<comment type="caution">
    <text evidence="2">The sequence shown here is derived from an EMBL/GenBank/DDBJ whole genome shotgun (WGS) entry which is preliminary data.</text>
</comment>
<accession>A0ABR1BUM2</accession>
<dbReference type="EMBL" id="JAVFWL010000001">
    <property type="protein sequence ID" value="KAK6729110.1"/>
    <property type="molecule type" value="Genomic_DNA"/>
</dbReference>
<feature type="domain" description="Reverse transcriptase" evidence="1">
    <location>
        <begin position="59"/>
        <end position="159"/>
    </location>
</feature>
<gene>
    <name evidence="2" type="primary">Necator_chrI.g2391</name>
    <name evidence="2" type="ORF">RB195_006264</name>
</gene>
<name>A0ABR1BUM2_NECAM</name>
<sequence length="168" mass="19181">MELGTAPGPDFISANFLRVGSHPLHAIFGAHDVLPSGEKDLRPVEDLANRSYPYGEDLRNYRPIYLLSVFYKVFTKIILTRISRTLNKVQPQEQTRFRRGLSCLDHIQTVSRVVGVCWEYRLSLVLAFVDYEKAFDSVETNAILSAFFDQGVDVSYVRTLANCYSMQH</sequence>
<protein>
    <recommendedName>
        <fullName evidence="1">Reverse transcriptase domain-containing protein</fullName>
    </recommendedName>
</protein>
<keyword evidence="3" id="KW-1185">Reference proteome</keyword>
<evidence type="ECO:0000259" key="1">
    <source>
        <dbReference type="Pfam" id="PF00078"/>
    </source>
</evidence>
<dbReference type="SUPFAM" id="SSF56672">
    <property type="entry name" value="DNA/RNA polymerases"/>
    <property type="match status" value="1"/>
</dbReference>
<dbReference type="Proteomes" id="UP001303046">
    <property type="component" value="Unassembled WGS sequence"/>
</dbReference>
<dbReference type="PANTHER" id="PTHR19446">
    <property type="entry name" value="REVERSE TRANSCRIPTASES"/>
    <property type="match status" value="1"/>
</dbReference>
<dbReference type="Pfam" id="PF00078">
    <property type="entry name" value="RVT_1"/>
    <property type="match status" value="1"/>
</dbReference>
<evidence type="ECO:0000313" key="2">
    <source>
        <dbReference type="EMBL" id="KAK6729110.1"/>
    </source>
</evidence>
<proteinExistence type="predicted"/>